<gene>
    <name evidence="2" type="ORF">EZS28_041965</name>
</gene>
<feature type="compositionally biased region" description="Polar residues" evidence="1">
    <location>
        <begin position="283"/>
        <end position="330"/>
    </location>
</feature>
<dbReference type="CDD" id="cd22284">
    <property type="entry name" value="HD_CCDC61_N"/>
    <property type="match status" value="1"/>
</dbReference>
<sequence length="433" mass="49560">MSSSTFTIQKASATYELNIINDIDSVQITVEDEDEGNEWRGEFTAKEIEEITLNTGSFRKYPIFMKMLIRSLKQKTEQLSTDLLTHADLQELQQRVSKGAVKPKQSKTKNLFLILSYQTDFDKVHYVLCLGYIDGNNPEQLKKRVSKLQSELISARDQLEQVQKENQKLKKINQQQKDKISEMQGELRSLRTNIRNNSTPVRESRSVSRGRIDQRGIQTPPNKIHHSPTTSTVRSSHHSLRSVKFRNNNQEIRNSTKSNRVSQSPSIRSFHSQSQSPIHSHSNITPRSTNSAHSTNKSNRRGLNNNVIQRQSPSNRLYEQGTSSSRNKQLSYFSPSKSYQSSIGRSSHSKDTPQSRVSLRQFGNKNKQDILDNKGSYNEIRNIHYSKSPHFSPALRKPTSSSPLVKQKLNKINDNEDQDTSLNDDDDQYIGKN</sequence>
<feature type="compositionally biased region" description="Polar residues" evidence="1">
    <location>
        <begin position="190"/>
        <end position="201"/>
    </location>
</feature>
<feature type="compositionally biased region" description="Polar residues" evidence="1">
    <location>
        <begin position="354"/>
        <end position="365"/>
    </location>
</feature>
<protein>
    <submittedName>
        <fullName evidence="2">Putative VFL3 protein</fullName>
    </submittedName>
</protein>
<feature type="compositionally biased region" description="Basic and acidic residues" evidence="1">
    <location>
        <begin position="202"/>
        <end position="214"/>
    </location>
</feature>
<organism evidence="2 3">
    <name type="scientific">Streblomastix strix</name>
    <dbReference type="NCBI Taxonomy" id="222440"/>
    <lineage>
        <taxon>Eukaryota</taxon>
        <taxon>Metamonada</taxon>
        <taxon>Preaxostyla</taxon>
        <taxon>Oxymonadida</taxon>
        <taxon>Streblomastigidae</taxon>
        <taxon>Streblomastix</taxon>
    </lineage>
</organism>
<feature type="compositionally biased region" description="Basic residues" evidence="1">
    <location>
        <begin position="235"/>
        <end position="244"/>
    </location>
</feature>
<reference evidence="2 3" key="1">
    <citation type="submission" date="2019-03" db="EMBL/GenBank/DDBJ databases">
        <title>Single cell metagenomics reveals metabolic interactions within the superorganism composed of flagellate Streblomastix strix and complex community of Bacteroidetes bacteria on its surface.</title>
        <authorList>
            <person name="Treitli S.C."/>
            <person name="Kolisko M."/>
            <person name="Husnik F."/>
            <person name="Keeling P."/>
            <person name="Hampl V."/>
        </authorList>
    </citation>
    <scope>NUCLEOTIDE SEQUENCE [LARGE SCALE GENOMIC DNA]</scope>
    <source>
        <strain evidence="2">ST1C</strain>
    </source>
</reference>
<feature type="compositionally biased region" description="Polar residues" evidence="1">
    <location>
        <begin position="245"/>
        <end position="267"/>
    </location>
</feature>
<feature type="compositionally biased region" description="Low complexity" evidence="1">
    <location>
        <begin position="331"/>
        <end position="342"/>
    </location>
</feature>
<accession>A0A5J4TWN0</accession>
<feature type="compositionally biased region" description="Acidic residues" evidence="1">
    <location>
        <begin position="415"/>
        <end position="433"/>
    </location>
</feature>
<proteinExistence type="predicted"/>
<comment type="caution">
    <text evidence="2">The sequence shown here is derived from an EMBL/GenBank/DDBJ whole genome shotgun (WGS) entry which is preliminary data.</text>
</comment>
<dbReference type="EMBL" id="SNRW01024121">
    <property type="protein sequence ID" value="KAA6362508.1"/>
    <property type="molecule type" value="Genomic_DNA"/>
</dbReference>
<feature type="region of interest" description="Disordered" evidence="1">
    <location>
        <begin position="388"/>
        <end position="433"/>
    </location>
</feature>
<feature type="compositionally biased region" description="Low complexity" evidence="1">
    <location>
        <begin position="269"/>
        <end position="282"/>
    </location>
</feature>
<dbReference type="AlphaFoldDB" id="A0A5J4TWN0"/>
<evidence type="ECO:0000313" key="2">
    <source>
        <dbReference type="EMBL" id="KAA6362508.1"/>
    </source>
</evidence>
<feature type="non-terminal residue" evidence="2">
    <location>
        <position position="433"/>
    </location>
</feature>
<evidence type="ECO:0000256" key="1">
    <source>
        <dbReference type="SAM" id="MobiDB-lite"/>
    </source>
</evidence>
<name>A0A5J4TWN0_9EUKA</name>
<dbReference type="InterPro" id="IPR049733">
    <property type="entry name" value="CCDC61_N"/>
</dbReference>
<feature type="compositionally biased region" description="Polar residues" evidence="1">
    <location>
        <begin position="216"/>
        <end position="234"/>
    </location>
</feature>
<dbReference type="OrthoDB" id="568137at2759"/>
<dbReference type="Proteomes" id="UP000324800">
    <property type="component" value="Unassembled WGS sequence"/>
</dbReference>
<evidence type="ECO:0000313" key="3">
    <source>
        <dbReference type="Proteomes" id="UP000324800"/>
    </source>
</evidence>
<feature type="region of interest" description="Disordered" evidence="1">
    <location>
        <begin position="189"/>
        <end position="375"/>
    </location>
</feature>